<feature type="region of interest" description="Disordered" evidence="6">
    <location>
        <begin position="1348"/>
        <end position="1381"/>
    </location>
</feature>
<feature type="domain" description="Helicase C-terminal" evidence="8">
    <location>
        <begin position="818"/>
        <end position="992"/>
    </location>
</feature>
<dbReference type="SMART" id="SM00847">
    <property type="entry name" value="HA2"/>
    <property type="match status" value="1"/>
</dbReference>
<keyword evidence="10" id="KW-1185">Reference proteome</keyword>
<evidence type="ECO:0000256" key="5">
    <source>
        <dbReference type="ARBA" id="ARBA00022840"/>
    </source>
</evidence>
<feature type="compositionally biased region" description="Polar residues" evidence="6">
    <location>
        <begin position="43"/>
        <end position="68"/>
    </location>
</feature>
<evidence type="ECO:0000256" key="3">
    <source>
        <dbReference type="ARBA" id="ARBA00022801"/>
    </source>
</evidence>
<feature type="compositionally biased region" description="Basic and acidic residues" evidence="6">
    <location>
        <begin position="1348"/>
        <end position="1360"/>
    </location>
</feature>
<dbReference type="Gene3D" id="1.20.120.1080">
    <property type="match status" value="1"/>
</dbReference>
<sequence>MHYSRQPQHQQRERPRSAAPSPPPKRSKVPGSGFQRRDWQGRSGFQIQDRQVDSGFQSQDRQGESGFQRQDRQGESGFQRQDRQGESGFQRRDRQGESGFQRRDRSRQGRSGRGIDVQLAKGKSSSYSSSELFDAEYISEHYPPIDREMYKSAPNSLWEDPRSFLWDSKGINARSSFIVARVGYYRCNLVLSFPNGRKKVDAIGDGMDKREAEENACLHAVHKLHETGLLKDIAIPLTAYDPSLIKEEHDAIMDIYDYCARFDTVPTFEVKEIRSRGRAIVEFIVNMPQQNIRAMARAKERKTAEVLASVEFKRQAEKWHAENGDEDLIVKDASALNSRNARRFFEYYKMRKRGADYGPNFSIPRGPKKLTGSTTLAQMYLNGAPIGEAVEMQGKKNAETGCYLTGAVALKSQQPELFEGFVEALRQGNGELLKPLQPSFLNIDQDCILAMTDTILKCRKVGMETDRVINEVGDDVRRIPYRRDFPQQFNERKNLELQEALNSYLGNPKLEELRKKKFDLPMNLYREQVLQTVNKSPVSIIVGATGSGKTTQVPQILFDEAIKAGKGSECNIICTQPRRIAATSVAQRVAVERNEPLQKTVGYHVRFDAKQPQPGGSIIYCTTGILLQQLRNHPEEALSSVSHLIIDEVHERDILIDLLLVILKRVMATRMKKRLPEIKIILMSATMDTELFAGYFKQMGPGGQKVACPSLSVPGRTFPVKEKYLDQILEELQKFYTTAELKSLLNEKDTKPYLEVEQKFVPVTRPTSAVDSVKDENDDDGGDAVINWKTETAFNADGQAAVSSEKDDALVPTGLIAATIAHIARTSTEGAILVFLPGLQEITSIDEFVRTQRPLGVNFNDTSKFRISMLHSSIPTVQNEIFGEVPRGCRKIIFSTNIAETSVTIPDVQYVVDTGKMREKQYEQQRRITQLVCTWVSKSNSKQRAGRAGRVQNGNYYALFTNKRLESMRAAGLPEMLRSDLQEICLDIKAQGFTDPVAQFLSEAIEPPTPAAVEASMQQLRMLQALDEAERLTPLGRVLATLPVEPALGKMILLGVIFRCLDPMLILGALSSTREIFIAPLNARKEAERAKATFTRGTASDHLAYLNAFREWREIRDRQGQFAAHRFSEENYLHRGALKTVDQTACQIEDILVESRLIPYTKSSDRFRSELGHPSLNDNASSVPLIKALTLSGMYPNLAICSGGRGFRTANENFTMIHPNSVNYVRKTEDLMPFGTAVTFSTKAKSNDGTSILLRAVTEVTTLSATLFGGKLSNVGNMIEIDNWVPINAHQPTLKVTWEFRKCLDRLLHTAFQDLARSGRNRSNFLADHPARETFARGLVEVLDRDVKRREKAEREKPPENRLQGTGRPGGSGNVSWSSRR</sequence>
<dbReference type="InterPro" id="IPR014001">
    <property type="entry name" value="Helicase_ATP-bd"/>
</dbReference>
<dbReference type="SUPFAM" id="SSF52540">
    <property type="entry name" value="P-loop containing nucleoside triphosphate hydrolases"/>
    <property type="match status" value="1"/>
</dbReference>
<dbReference type="Pfam" id="PF21010">
    <property type="entry name" value="HA2_C"/>
    <property type="match status" value="1"/>
</dbReference>
<feature type="domain" description="Helicase ATP-binding" evidence="7">
    <location>
        <begin position="530"/>
        <end position="705"/>
    </location>
</feature>
<dbReference type="GO" id="GO:0016787">
    <property type="term" value="F:hydrolase activity"/>
    <property type="evidence" value="ECO:0007669"/>
    <property type="project" value="UniProtKB-KW"/>
</dbReference>
<dbReference type="Proteomes" id="UP000267821">
    <property type="component" value="Unassembled WGS sequence"/>
</dbReference>
<dbReference type="CDD" id="cd17917">
    <property type="entry name" value="DEXHc_RHA-like"/>
    <property type="match status" value="1"/>
</dbReference>
<evidence type="ECO:0000256" key="4">
    <source>
        <dbReference type="ARBA" id="ARBA00022806"/>
    </source>
</evidence>
<protein>
    <recommendedName>
        <fullName evidence="1">RNA helicase</fullName>
        <ecNumber evidence="1">3.6.4.13</ecNumber>
    </recommendedName>
</protein>
<evidence type="ECO:0000259" key="7">
    <source>
        <dbReference type="PROSITE" id="PS51192"/>
    </source>
</evidence>
<dbReference type="PROSITE" id="PS00690">
    <property type="entry name" value="DEAH_ATP_HELICASE"/>
    <property type="match status" value="1"/>
</dbReference>
<dbReference type="STRING" id="1051890.A0A3N4LGZ8"/>
<dbReference type="InterPro" id="IPR007502">
    <property type="entry name" value="Helicase-assoc_dom"/>
</dbReference>
<proteinExistence type="predicted"/>
<dbReference type="InterPro" id="IPR002464">
    <property type="entry name" value="DNA/RNA_helicase_DEAH_CS"/>
</dbReference>
<keyword evidence="5" id="KW-0067">ATP-binding</keyword>
<dbReference type="PANTHER" id="PTHR18934">
    <property type="entry name" value="ATP-DEPENDENT RNA HELICASE"/>
    <property type="match status" value="1"/>
</dbReference>
<evidence type="ECO:0000313" key="9">
    <source>
        <dbReference type="EMBL" id="RPB20759.1"/>
    </source>
</evidence>
<dbReference type="InterPro" id="IPR027417">
    <property type="entry name" value="P-loop_NTPase"/>
</dbReference>
<dbReference type="OrthoDB" id="5600252at2759"/>
<dbReference type="PROSITE" id="PS51194">
    <property type="entry name" value="HELICASE_CTER"/>
    <property type="match status" value="1"/>
</dbReference>
<keyword evidence="2" id="KW-0547">Nucleotide-binding</keyword>
<dbReference type="GO" id="GO:0003723">
    <property type="term" value="F:RNA binding"/>
    <property type="evidence" value="ECO:0007669"/>
    <property type="project" value="TreeGrafter"/>
</dbReference>
<dbReference type="EC" id="3.6.4.13" evidence="1"/>
<dbReference type="Gene3D" id="3.40.50.300">
    <property type="entry name" value="P-loop containing nucleotide triphosphate hydrolases"/>
    <property type="match status" value="2"/>
</dbReference>
<dbReference type="Pfam" id="PF00271">
    <property type="entry name" value="Helicase_C"/>
    <property type="match status" value="1"/>
</dbReference>
<organism evidence="9 10">
    <name type="scientific">Terfezia boudieri ATCC MYA-4762</name>
    <dbReference type="NCBI Taxonomy" id="1051890"/>
    <lineage>
        <taxon>Eukaryota</taxon>
        <taxon>Fungi</taxon>
        <taxon>Dikarya</taxon>
        <taxon>Ascomycota</taxon>
        <taxon>Pezizomycotina</taxon>
        <taxon>Pezizomycetes</taxon>
        <taxon>Pezizales</taxon>
        <taxon>Pezizaceae</taxon>
        <taxon>Terfezia</taxon>
    </lineage>
</organism>
<keyword evidence="3 9" id="KW-0378">Hydrolase</keyword>
<evidence type="ECO:0000313" key="10">
    <source>
        <dbReference type="Proteomes" id="UP000267821"/>
    </source>
</evidence>
<evidence type="ECO:0000259" key="8">
    <source>
        <dbReference type="PROSITE" id="PS51194"/>
    </source>
</evidence>
<evidence type="ECO:0000256" key="6">
    <source>
        <dbReference type="SAM" id="MobiDB-lite"/>
    </source>
</evidence>
<dbReference type="GO" id="GO:0005524">
    <property type="term" value="F:ATP binding"/>
    <property type="evidence" value="ECO:0007669"/>
    <property type="project" value="UniProtKB-KW"/>
</dbReference>
<keyword evidence="4" id="KW-0347">Helicase</keyword>
<name>A0A3N4LGZ8_9PEZI</name>
<dbReference type="InterPro" id="IPR048333">
    <property type="entry name" value="HA2_WH"/>
</dbReference>
<dbReference type="GO" id="GO:1990904">
    <property type="term" value="C:ribonucleoprotein complex"/>
    <property type="evidence" value="ECO:0007669"/>
    <property type="project" value="UniProtKB-ARBA"/>
</dbReference>
<dbReference type="GO" id="GO:0003724">
    <property type="term" value="F:RNA helicase activity"/>
    <property type="evidence" value="ECO:0007669"/>
    <property type="project" value="UniProtKB-EC"/>
</dbReference>
<dbReference type="SMART" id="SM00487">
    <property type="entry name" value="DEXDc"/>
    <property type="match status" value="1"/>
</dbReference>
<feature type="compositionally biased region" description="Basic and acidic residues" evidence="6">
    <location>
        <begin position="69"/>
        <end position="107"/>
    </location>
</feature>
<dbReference type="FunFam" id="1.20.120.1080:FF:000002">
    <property type="entry name" value="Putative ATP-dependent RNA helicase DHX36"/>
    <property type="match status" value="1"/>
</dbReference>
<evidence type="ECO:0000256" key="1">
    <source>
        <dbReference type="ARBA" id="ARBA00012552"/>
    </source>
</evidence>
<evidence type="ECO:0000256" key="2">
    <source>
        <dbReference type="ARBA" id="ARBA00022741"/>
    </source>
</evidence>
<gene>
    <name evidence="9" type="ORF">L211DRAFT_791756</name>
</gene>
<reference evidence="9 10" key="1">
    <citation type="journal article" date="2018" name="Nat. Ecol. Evol.">
        <title>Pezizomycetes genomes reveal the molecular basis of ectomycorrhizal truffle lifestyle.</title>
        <authorList>
            <person name="Murat C."/>
            <person name="Payen T."/>
            <person name="Noel B."/>
            <person name="Kuo A."/>
            <person name="Morin E."/>
            <person name="Chen J."/>
            <person name="Kohler A."/>
            <person name="Krizsan K."/>
            <person name="Balestrini R."/>
            <person name="Da Silva C."/>
            <person name="Montanini B."/>
            <person name="Hainaut M."/>
            <person name="Levati E."/>
            <person name="Barry K.W."/>
            <person name="Belfiori B."/>
            <person name="Cichocki N."/>
            <person name="Clum A."/>
            <person name="Dockter R.B."/>
            <person name="Fauchery L."/>
            <person name="Guy J."/>
            <person name="Iotti M."/>
            <person name="Le Tacon F."/>
            <person name="Lindquist E.A."/>
            <person name="Lipzen A."/>
            <person name="Malagnac F."/>
            <person name="Mello A."/>
            <person name="Molinier V."/>
            <person name="Miyauchi S."/>
            <person name="Poulain J."/>
            <person name="Riccioni C."/>
            <person name="Rubini A."/>
            <person name="Sitrit Y."/>
            <person name="Splivallo R."/>
            <person name="Traeger S."/>
            <person name="Wang M."/>
            <person name="Zifcakova L."/>
            <person name="Wipf D."/>
            <person name="Zambonelli A."/>
            <person name="Paolocci F."/>
            <person name="Nowrousian M."/>
            <person name="Ottonello S."/>
            <person name="Baldrian P."/>
            <person name="Spatafora J.W."/>
            <person name="Henrissat B."/>
            <person name="Nagy L.G."/>
            <person name="Aury J.M."/>
            <person name="Wincker P."/>
            <person name="Grigoriev I.V."/>
            <person name="Bonfante P."/>
            <person name="Martin F.M."/>
        </authorList>
    </citation>
    <scope>NUCLEOTIDE SEQUENCE [LARGE SCALE GENOMIC DNA]</scope>
    <source>
        <strain evidence="9 10">ATCC MYA-4762</strain>
    </source>
</reference>
<dbReference type="Pfam" id="PF04408">
    <property type="entry name" value="WHD_HA2"/>
    <property type="match status" value="1"/>
</dbReference>
<dbReference type="InParanoid" id="A0A3N4LGZ8"/>
<accession>A0A3N4LGZ8</accession>
<dbReference type="EMBL" id="ML121568">
    <property type="protein sequence ID" value="RPB20759.1"/>
    <property type="molecule type" value="Genomic_DNA"/>
</dbReference>
<dbReference type="CDD" id="cd18791">
    <property type="entry name" value="SF2_C_RHA"/>
    <property type="match status" value="1"/>
</dbReference>
<dbReference type="PANTHER" id="PTHR18934:SF203">
    <property type="entry name" value="ATP-DEPENDENT RNA HELICASE A"/>
    <property type="match status" value="1"/>
</dbReference>
<dbReference type="PROSITE" id="PS51192">
    <property type="entry name" value="HELICASE_ATP_BIND_1"/>
    <property type="match status" value="1"/>
</dbReference>
<dbReference type="InterPro" id="IPR011545">
    <property type="entry name" value="DEAD/DEAH_box_helicase_dom"/>
</dbReference>
<dbReference type="Pfam" id="PF00270">
    <property type="entry name" value="DEAD"/>
    <property type="match status" value="1"/>
</dbReference>
<feature type="region of interest" description="Disordered" evidence="6">
    <location>
        <begin position="1"/>
        <end position="122"/>
    </location>
</feature>
<dbReference type="InterPro" id="IPR001650">
    <property type="entry name" value="Helicase_C-like"/>
</dbReference>
<dbReference type="SMART" id="SM00490">
    <property type="entry name" value="HELICc"/>
    <property type="match status" value="1"/>
</dbReference>